<dbReference type="EMBL" id="LOCK01000050">
    <property type="protein sequence ID" value="KTE90227.1"/>
    <property type="molecule type" value="Genomic_DNA"/>
</dbReference>
<feature type="transmembrane region" description="Helical" evidence="2">
    <location>
        <begin position="147"/>
        <end position="166"/>
    </location>
</feature>
<comment type="subcellular location">
    <subcellularLocation>
        <location evidence="2">Cell membrane</location>
        <topology evidence="2">Multi-pass membrane protein</topology>
    </subcellularLocation>
</comment>
<dbReference type="PATRIC" id="fig|49338.4.peg.2998"/>
<comment type="catalytic activity">
    <reaction evidence="2">
        <text>a quinone + NADH + 5 H(+)(in) = a quinol + NAD(+) + 4 H(+)(out)</text>
        <dbReference type="Rhea" id="RHEA:57888"/>
        <dbReference type="ChEBI" id="CHEBI:15378"/>
        <dbReference type="ChEBI" id="CHEBI:24646"/>
        <dbReference type="ChEBI" id="CHEBI:57540"/>
        <dbReference type="ChEBI" id="CHEBI:57945"/>
        <dbReference type="ChEBI" id="CHEBI:132124"/>
    </reaction>
</comment>
<dbReference type="PANTHER" id="PTHR33269:SF17">
    <property type="entry name" value="NADH-UBIQUINONE OXIDOREDUCTASE CHAIN 6"/>
    <property type="match status" value="1"/>
</dbReference>
<evidence type="ECO:0000313" key="5">
    <source>
        <dbReference type="Proteomes" id="UP000054623"/>
    </source>
</evidence>
<dbReference type="PANTHER" id="PTHR33269">
    <property type="entry name" value="NADH-UBIQUINONE OXIDOREDUCTASE CHAIN 6"/>
    <property type="match status" value="1"/>
</dbReference>
<keyword evidence="2" id="KW-0812">Transmembrane</keyword>
<dbReference type="GO" id="GO:0048038">
    <property type="term" value="F:quinone binding"/>
    <property type="evidence" value="ECO:0007669"/>
    <property type="project" value="UniProtKB-UniRule"/>
</dbReference>
<dbReference type="GO" id="GO:0005886">
    <property type="term" value="C:plasma membrane"/>
    <property type="evidence" value="ECO:0007669"/>
    <property type="project" value="UniProtKB-SubCell"/>
</dbReference>
<reference evidence="3" key="1">
    <citation type="submission" date="2014-07" db="EMBL/GenBank/DDBJ databases">
        <authorList>
            <person name="Hornung V.Bastian."/>
        </authorList>
    </citation>
    <scope>NUCLEOTIDE SEQUENCE</scope>
    <source>
        <strain evidence="3">PCE-S</strain>
    </source>
</reference>
<evidence type="ECO:0000313" key="4">
    <source>
        <dbReference type="EMBL" id="KTE90227.1"/>
    </source>
</evidence>
<dbReference type="Pfam" id="PF00499">
    <property type="entry name" value="Oxidored_q3"/>
    <property type="match status" value="1"/>
</dbReference>
<dbReference type="Proteomes" id="UP000054623">
    <property type="component" value="Unassembled WGS sequence"/>
</dbReference>
<evidence type="ECO:0000256" key="2">
    <source>
        <dbReference type="RuleBase" id="RU004429"/>
    </source>
</evidence>
<dbReference type="EMBL" id="LK996017">
    <property type="protein sequence ID" value="CDX02679.1"/>
    <property type="molecule type" value="Genomic_DNA"/>
</dbReference>
<organism evidence="3">
    <name type="scientific">Desulfitobacterium hafniense</name>
    <name type="common">Desulfitobacterium frappieri</name>
    <dbReference type="NCBI Taxonomy" id="49338"/>
    <lineage>
        <taxon>Bacteria</taxon>
        <taxon>Bacillati</taxon>
        <taxon>Bacillota</taxon>
        <taxon>Clostridia</taxon>
        <taxon>Eubacteriales</taxon>
        <taxon>Desulfitobacteriaceae</taxon>
        <taxon>Desulfitobacterium</taxon>
    </lineage>
</organism>
<dbReference type="InterPro" id="IPR042106">
    <property type="entry name" value="Nuo/plastoQ_OxRdtase_6_NuoJ"/>
</dbReference>
<keyword evidence="2" id="KW-0472">Membrane</keyword>
<dbReference type="RefSeq" id="WP_005813221.1">
    <property type="nucleotide sequence ID" value="NZ_CABKQQ010000044.1"/>
</dbReference>
<gene>
    <name evidence="4" type="ORF">AT727_09890</name>
    <name evidence="3" type="ORF">DPCES_2792</name>
</gene>
<proteinExistence type="inferred from homology"/>
<dbReference type="GO" id="GO:0008137">
    <property type="term" value="F:NADH dehydrogenase (ubiquinone) activity"/>
    <property type="evidence" value="ECO:0007669"/>
    <property type="project" value="UniProtKB-UniRule"/>
</dbReference>
<name>A0A098B1C1_DESHA</name>
<comment type="similarity">
    <text evidence="1 2">Belongs to the complex I subunit 6 family.</text>
</comment>
<keyword evidence="2" id="KW-1003">Cell membrane</keyword>
<feature type="transmembrane region" description="Helical" evidence="2">
    <location>
        <begin position="61"/>
        <end position="81"/>
    </location>
</feature>
<dbReference type="Gene3D" id="1.20.120.1200">
    <property type="entry name" value="NADH-ubiquinone/plastoquinone oxidoreductase chain 6, subunit NuoJ"/>
    <property type="match status" value="1"/>
</dbReference>
<keyword evidence="3" id="KW-0830">Ubiquinone</keyword>
<sequence>MSTMATIVFFIFAIIAVASAWGVVTSKNIVHSAFFLALSFAGVAVLYVLLNAEYLAAVQLLVYAGAISIMVIFAVMLTLRGDVAESSPVTKKWTQGALVSALVFIVLALVILTNSDWRILAMPALAGGTTVELSKLLLSWYMVPFEAAAILITVALIGAVIIAKGGHESK</sequence>
<comment type="caution">
    <text evidence="2">Lacks conserved residue(s) required for the propagation of feature annotation.</text>
</comment>
<keyword evidence="2" id="KW-0874">Quinone</keyword>
<dbReference type="EC" id="7.1.1.-" evidence="2"/>
<keyword evidence="2" id="KW-1133">Transmembrane helix</keyword>
<dbReference type="OrthoDB" id="9814997at2"/>
<comment type="function">
    <text evidence="2">NDH-1 shuttles electrons from NADH, via FMN and iron-sulfur (Fe-S) centers, to quinones in the respiratory chain. Couples the redox reaction to proton translocation (for every two electrons transferred, four hydrogen ions are translocated across the cytoplasmic membrane), and thus conserves the redox energy in a proton gradient.</text>
</comment>
<dbReference type="InterPro" id="IPR001457">
    <property type="entry name" value="NADH_UbQ/plastoQ_OxRdtase_su6"/>
</dbReference>
<keyword evidence="2" id="KW-0520">NAD</keyword>
<accession>A0A098B1C1</accession>
<evidence type="ECO:0000256" key="1">
    <source>
        <dbReference type="ARBA" id="ARBA00005698"/>
    </source>
</evidence>
<protein>
    <recommendedName>
        <fullName evidence="2">NADH-quinone oxidoreductase subunit J</fullName>
        <ecNumber evidence="2">7.1.1.-</ecNumber>
    </recommendedName>
</protein>
<feature type="transmembrane region" description="Helical" evidence="2">
    <location>
        <begin position="30"/>
        <end position="49"/>
    </location>
</feature>
<feature type="transmembrane region" description="Helical" evidence="2">
    <location>
        <begin position="93"/>
        <end position="112"/>
    </location>
</feature>
<reference evidence="4 5" key="2">
    <citation type="submission" date="2015-12" db="EMBL/GenBank/DDBJ databases">
        <title>Draft Genome Sequence of Desulfitobacterium hafniense Strain DH, a Sulfate-reducing Bacterium Isolated from Paddy Soils.</title>
        <authorList>
            <person name="Bao P."/>
            <person name="Zhang X."/>
            <person name="Li G."/>
        </authorList>
    </citation>
    <scope>NUCLEOTIDE SEQUENCE [LARGE SCALE GENOMIC DNA]</scope>
    <source>
        <strain evidence="4 5">DH</strain>
    </source>
</reference>
<evidence type="ECO:0000313" key="3">
    <source>
        <dbReference type="EMBL" id="CDX02679.1"/>
    </source>
</evidence>
<dbReference type="AlphaFoldDB" id="A0A098B1C1"/>